<evidence type="ECO:0000313" key="8">
    <source>
        <dbReference type="EMBL" id="MFC7125077.1"/>
    </source>
</evidence>
<feature type="transmembrane region" description="Helical" evidence="6">
    <location>
        <begin position="167"/>
        <end position="187"/>
    </location>
</feature>
<evidence type="ECO:0000256" key="1">
    <source>
        <dbReference type="ARBA" id="ARBA00004651"/>
    </source>
</evidence>
<feature type="transmembrane region" description="Helical" evidence="6">
    <location>
        <begin position="395"/>
        <end position="418"/>
    </location>
</feature>
<dbReference type="PANTHER" id="PTHR42703:SF1">
    <property type="entry name" value="NA(+)_H(+) ANTIPORTER SUBUNIT D1"/>
    <property type="match status" value="1"/>
</dbReference>
<evidence type="ECO:0000259" key="7">
    <source>
        <dbReference type="Pfam" id="PF00361"/>
    </source>
</evidence>
<evidence type="ECO:0000256" key="3">
    <source>
        <dbReference type="ARBA" id="ARBA00022692"/>
    </source>
</evidence>
<dbReference type="Pfam" id="PF00361">
    <property type="entry name" value="Proton_antipo_M"/>
    <property type="match status" value="1"/>
</dbReference>
<dbReference type="EMBL" id="JBHSZQ010000003">
    <property type="protein sequence ID" value="MFC7125077.1"/>
    <property type="molecule type" value="Genomic_DNA"/>
</dbReference>
<feature type="transmembrane region" description="Helical" evidence="6">
    <location>
        <begin position="348"/>
        <end position="374"/>
    </location>
</feature>
<feature type="transmembrane region" description="Helical" evidence="6">
    <location>
        <begin position="488"/>
        <end position="505"/>
    </location>
</feature>
<evidence type="ECO:0000256" key="5">
    <source>
        <dbReference type="ARBA" id="ARBA00023136"/>
    </source>
</evidence>
<dbReference type="RefSeq" id="WP_267638792.1">
    <property type="nucleotide sequence ID" value="NZ_JAODIY010000041.1"/>
</dbReference>
<name>A0ABD5X280_9EURY</name>
<dbReference type="InterPro" id="IPR050586">
    <property type="entry name" value="CPA3_Na-H_Antiporter_D"/>
</dbReference>
<dbReference type="PANTHER" id="PTHR42703">
    <property type="entry name" value="NADH DEHYDROGENASE"/>
    <property type="match status" value="1"/>
</dbReference>
<evidence type="ECO:0000256" key="6">
    <source>
        <dbReference type="SAM" id="Phobius"/>
    </source>
</evidence>
<feature type="transmembrane region" description="Helical" evidence="6">
    <location>
        <begin position="286"/>
        <end position="311"/>
    </location>
</feature>
<keyword evidence="5 6" id="KW-0472">Membrane</keyword>
<gene>
    <name evidence="8" type="ORF">ACFQJ7_03355</name>
</gene>
<feature type="transmembrane region" description="Helical" evidence="6">
    <location>
        <begin position="438"/>
        <end position="461"/>
    </location>
</feature>
<keyword evidence="2" id="KW-1003">Cell membrane</keyword>
<dbReference type="GO" id="GO:0005886">
    <property type="term" value="C:plasma membrane"/>
    <property type="evidence" value="ECO:0007669"/>
    <property type="project" value="UniProtKB-SubCell"/>
</dbReference>
<comment type="subcellular location">
    <subcellularLocation>
        <location evidence="1">Cell membrane</location>
        <topology evidence="1">Multi-pass membrane protein</topology>
    </subcellularLocation>
</comment>
<accession>A0ABD5X280</accession>
<proteinExistence type="predicted"/>
<protein>
    <submittedName>
        <fullName evidence="8">Complex I subunit 5 family protein</fullName>
    </submittedName>
</protein>
<dbReference type="InterPro" id="IPR001750">
    <property type="entry name" value="ND/Mrp_TM"/>
</dbReference>
<feature type="transmembrane region" description="Helical" evidence="6">
    <location>
        <begin position="136"/>
        <end position="155"/>
    </location>
</feature>
<reference evidence="8 9" key="1">
    <citation type="journal article" date="2014" name="Int. J. Syst. Evol. Microbiol.">
        <title>Complete genome sequence of Corynebacterium casei LMG S-19264T (=DSM 44701T), isolated from a smear-ripened cheese.</title>
        <authorList>
            <consortium name="US DOE Joint Genome Institute (JGI-PGF)"/>
            <person name="Walter F."/>
            <person name="Albersmeier A."/>
            <person name="Kalinowski J."/>
            <person name="Ruckert C."/>
        </authorList>
    </citation>
    <scope>NUCLEOTIDE SEQUENCE [LARGE SCALE GENOMIC DNA]</scope>
    <source>
        <strain evidence="8 9">CGMCC 4.7215</strain>
    </source>
</reference>
<feature type="transmembrane region" description="Helical" evidence="6">
    <location>
        <begin position="207"/>
        <end position="233"/>
    </location>
</feature>
<keyword evidence="3 6" id="KW-0812">Transmembrane</keyword>
<feature type="transmembrane region" description="Helical" evidence="6">
    <location>
        <begin position="111"/>
        <end position="130"/>
    </location>
</feature>
<keyword evidence="4 6" id="KW-1133">Transmembrane helix</keyword>
<sequence>MNDVIAIAPILMAFLTGTTALLVRSFPRLQQIVSVAGTLGYAVTVATLVWRVVFASDAMSIAYQVGEWNAPFGITLVADGLSVFMLTITAVVAVYAIVFSVRFIDYRNQRVYYHPLFQFLLLGATGAFLTGDLFNLFVWFEVMLMTSYVFVAFYGNSSHTAAATRYVVLNIIGGAFMLLGVGGLYATTGTLNMADMARTVSASGTEMGPVVGLSALVLVTFALKAGLVPFQFWVPSAYRAAPLPVVAMFAGATKKVGIYAIIRLYFTVFGNATLPTTVPGIPSDSLLAFLAPVILVMGMSSIVVGGFGALSCDSLDGLFAYSSIGQIGFIAVAIGIAAATTVAELRHVALLATLIFALHHALTKGLLFLATGVIRDAVGTTQLADVGGLGERSPVFASVFLVGGLSLVGIPPLAGFFGKFLIFDAAGRQFAAHVTGDTFGAASAVVVLIVLLLGAVLTILYSTRAWMGTFWGPQTDVIKTGTVDSIEVLILGTLAVLVICVGLGFEPVYQFADTAAEAAVDTDGYVKTVEFGGEGA</sequence>
<evidence type="ECO:0000256" key="2">
    <source>
        <dbReference type="ARBA" id="ARBA00022475"/>
    </source>
</evidence>
<feature type="transmembrane region" description="Helical" evidence="6">
    <location>
        <begin position="318"/>
        <end position="342"/>
    </location>
</feature>
<dbReference type="AlphaFoldDB" id="A0ABD5X280"/>
<organism evidence="8 9">
    <name type="scientific">Halovenus rubra</name>
    <dbReference type="NCBI Taxonomy" id="869890"/>
    <lineage>
        <taxon>Archaea</taxon>
        <taxon>Methanobacteriati</taxon>
        <taxon>Methanobacteriota</taxon>
        <taxon>Stenosarchaea group</taxon>
        <taxon>Halobacteria</taxon>
        <taxon>Halobacteriales</taxon>
        <taxon>Haloarculaceae</taxon>
        <taxon>Halovenus</taxon>
    </lineage>
</organism>
<feature type="transmembrane region" description="Helical" evidence="6">
    <location>
        <begin position="6"/>
        <end position="23"/>
    </location>
</feature>
<dbReference type="PRINTS" id="PR01437">
    <property type="entry name" value="NUOXDRDTASE4"/>
</dbReference>
<feature type="transmembrane region" description="Helical" evidence="6">
    <location>
        <begin position="35"/>
        <end position="54"/>
    </location>
</feature>
<feature type="transmembrane region" description="Helical" evidence="6">
    <location>
        <begin position="74"/>
        <end position="99"/>
    </location>
</feature>
<dbReference type="Proteomes" id="UP001596414">
    <property type="component" value="Unassembled WGS sequence"/>
</dbReference>
<evidence type="ECO:0000256" key="4">
    <source>
        <dbReference type="ARBA" id="ARBA00022989"/>
    </source>
</evidence>
<dbReference type="InterPro" id="IPR003918">
    <property type="entry name" value="NADH_UbQ_OxRdtase"/>
</dbReference>
<evidence type="ECO:0000313" key="9">
    <source>
        <dbReference type="Proteomes" id="UP001596414"/>
    </source>
</evidence>
<feature type="domain" description="NADH:quinone oxidoreductase/Mrp antiporter transmembrane" evidence="7">
    <location>
        <begin position="131"/>
        <end position="426"/>
    </location>
</feature>
<comment type="caution">
    <text evidence="8">The sequence shown here is derived from an EMBL/GenBank/DDBJ whole genome shotgun (WGS) entry which is preliminary data.</text>
</comment>